<name>A0AAD7RBD2_9TELE</name>
<protein>
    <submittedName>
        <fullName evidence="2">Uncharacterized protein</fullName>
    </submittedName>
</protein>
<accession>A0AAD7RBD2</accession>
<evidence type="ECO:0000313" key="2">
    <source>
        <dbReference type="EMBL" id="KAJ8373378.1"/>
    </source>
</evidence>
<gene>
    <name evidence="2" type="ORF">AAFF_G00265660</name>
</gene>
<proteinExistence type="predicted"/>
<organism evidence="2 3">
    <name type="scientific">Aldrovandia affinis</name>
    <dbReference type="NCBI Taxonomy" id="143900"/>
    <lineage>
        <taxon>Eukaryota</taxon>
        <taxon>Metazoa</taxon>
        <taxon>Chordata</taxon>
        <taxon>Craniata</taxon>
        <taxon>Vertebrata</taxon>
        <taxon>Euteleostomi</taxon>
        <taxon>Actinopterygii</taxon>
        <taxon>Neopterygii</taxon>
        <taxon>Teleostei</taxon>
        <taxon>Notacanthiformes</taxon>
        <taxon>Halosauridae</taxon>
        <taxon>Aldrovandia</taxon>
    </lineage>
</organism>
<evidence type="ECO:0000313" key="3">
    <source>
        <dbReference type="Proteomes" id="UP001221898"/>
    </source>
</evidence>
<keyword evidence="3" id="KW-1185">Reference proteome</keyword>
<dbReference type="AlphaFoldDB" id="A0AAD7RBD2"/>
<feature type="compositionally biased region" description="Basic and acidic residues" evidence="1">
    <location>
        <begin position="26"/>
        <end position="42"/>
    </location>
</feature>
<feature type="region of interest" description="Disordered" evidence="1">
    <location>
        <begin position="26"/>
        <end position="69"/>
    </location>
</feature>
<feature type="compositionally biased region" description="Pro residues" evidence="1">
    <location>
        <begin position="58"/>
        <end position="67"/>
    </location>
</feature>
<dbReference type="EMBL" id="JAINUG010000363">
    <property type="protein sequence ID" value="KAJ8373378.1"/>
    <property type="molecule type" value="Genomic_DNA"/>
</dbReference>
<sequence length="146" mass="16538">MVNLGDVSRAERFRMIGALRSFRCESPRVNRSPAPERRKPSIRDQSAGVKHALETSSSPPPRKPPFPVVQAGPLVARVTQFLDSQTSQQPGWGVTCRLPCFWRGGAQRGREEAEITRRSETRLSRGRRDVAETDLCERHDSEWQEV</sequence>
<comment type="caution">
    <text evidence="2">The sequence shown here is derived from an EMBL/GenBank/DDBJ whole genome shotgun (WGS) entry which is preliminary data.</text>
</comment>
<feature type="region of interest" description="Disordered" evidence="1">
    <location>
        <begin position="109"/>
        <end position="146"/>
    </location>
</feature>
<dbReference type="Proteomes" id="UP001221898">
    <property type="component" value="Unassembled WGS sequence"/>
</dbReference>
<evidence type="ECO:0000256" key="1">
    <source>
        <dbReference type="SAM" id="MobiDB-lite"/>
    </source>
</evidence>
<reference evidence="2" key="1">
    <citation type="journal article" date="2023" name="Science">
        <title>Genome structures resolve the early diversification of teleost fishes.</title>
        <authorList>
            <person name="Parey E."/>
            <person name="Louis A."/>
            <person name="Montfort J."/>
            <person name="Bouchez O."/>
            <person name="Roques C."/>
            <person name="Iampietro C."/>
            <person name="Lluch J."/>
            <person name="Castinel A."/>
            <person name="Donnadieu C."/>
            <person name="Desvignes T."/>
            <person name="Floi Bucao C."/>
            <person name="Jouanno E."/>
            <person name="Wen M."/>
            <person name="Mejri S."/>
            <person name="Dirks R."/>
            <person name="Jansen H."/>
            <person name="Henkel C."/>
            <person name="Chen W.J."/>
            <person name="Zahm M."/>
            <person name="Cabau C."/>
            <person name="Klopp C."/>
            <person name="Thompson A.W."/>
            <person name="Robinson-Rechavi M."/>
            <person name="Braasch I."/>
            <person name="Lecointre G."/>
            <person name="Bobe J."/>
            <person name="Postlethwait J.H."/>
            <person name="Berthelot C."/>
            <person name="Roest Crollius H."/>
            <person name="Guiguen Y."/>
        </authorList>
    </citation>
    <scope>NUCLEOTIDE SEQUENCE</scope>
    <source>
        <strain evidence="2">NC1722</strain>
    </source>
</reference>